<dbReference type="PRINTS" id="PR00081">
    <property type="entry name" value="GDHRDH"/>
</dbReference>
<dbReference type="Pfam" id="PF13561">
    <property type="entry name" value="adh_short_C2"/>
    <property type="match status" value="1"/>
</dbReference>
<evidence type="ECO:0000313" key="3">
    <source>
        <dbReference type="EMBL" id="OGH04982.1"/>
    </source>
</evidence>
<proteinExistence type="inferred from homology"/>
<dbReference type="CDD" id="cd08930">
    <property type="entry name" value="SDR_c8"/>
    <property type="match status" value="1"/>
</dbReference>
<dbReference type="InterPro" id="IPR036291">
    <property type="entry name" value="NAD(P)-bd_dom_sf"/>
</dbReference>
<keyword evidence="3" id="KW-0969">Cilium</keyword>
<evidence type="ECO:0000256" key="2">
    <source>
        <dbReference type="ARBA" id="ARBA00023002"/>
    </source>
</evidence>
<dbReference type="NCBIfam" id="NF006619">
    <property type="entry name" value="PRK09186.1"/>
    <property type="match status" value="1"/>
</dbReference>
<dbReference type="PANTHER" id="PTHR42760:SF133">
    <property type="entry name" value="3-OXOACYL-[ACYL-CARRIER-PROTEIN] REDUCTASE"/>
    <property type="match status" value="1"/>
</dbReference>
<dbReference type="PANTHER" id="PTHR42760">
    <property type="entry name" value="SHORT-CHAIN DEHYDROGENASES/REDUCTASES FAMILY MEMBER"/>
    <property type="match status" value="1"/>
</dbReference>
<dbReference type="SUPFAM" id="SSF51735">
    <property type="entry name" value="NAD(P)-binding Rossmann-fold domains"/>
    <property type="match status" value="1"/>
</dbReference>
<dbReference type="Gene3D" id="3.40.50.720">
    <property type="entry name" value="NAD(P)-binding Rossmann-like Domain"/>
    <property type="match status" value="1"/>
</dbReference>
<dbReference type="InterPro" id="IPR002347">
    <property type="entry name" value="SDR_fam"/>
</dbReference>
<comment type="similarity">
    <text evidence="1">Belongs to the short-chain dehydrogenases/reductases (SDR) family.</text>
</comment>
<comment type="caution">
    <text evidence="3">The sequence shown here is derived from an EMBL/GenBank/DDBJ whole genome shotgun (WGS) entry which is preliminary data.</text>
</comment>
<keyword evidence="2" id="KW-0560">Oxidoreductase</keyword>
<dbReference type="GO" id="GO:0016616">
    <property type="term" value="F:oxidoreductase activity, acting on the CH-OH group of donors, NAD or NADP as acceptor"/>
    <property type="evidence" value="ECO:0007669"/>
    <property type="project" value="TreeGrafter"/>
</dbReference>
<gene>
    <name evidence="3" type="ORF">A2557_08390</name>
</gene>
<sequence>MVLLDQVIVVTGGAGLIGKEIVRRISAAGAISIIADMDPDRSQATMESLVQENPNARIEALKLDITSKESLQNLISTLHQRFGRIDALVNNAYPRNKAYGRPFFEVEYADLCENLSLHLGGYFLASQQFAGYFKTQGRGNILNVSSIYGVVAPKFEVYKGTSMGMPVEYALIKSGLLQLTKYLAKSFKGLNIRVNAISPGGILDKQPEPFLSQYKDLCLNKGMLDPSDLAGTFVFLLSDASRYINGQNLIVDDGFTL</sequence>
<dbReference type="Proteomes" id="UP000177583">
    <property type="component" value="Unassembled WGS sequence"/>
</dbReference>
<accession>A0A1F6H3M8</accession>
<dbReference type="AlphaFoldDB" id="A0A1F6H3M8"/>
<evidence type="ECO:0000256" key="1">
    <source>
        <dbReference type="ARBA" id="ARBA00006484"/>
    </source>
</evidence>
<keyword evidence="3" id="KW-0282">Flagellum</keyword>
<keyword evidence="3" id="KW-0966">Cell projection</keyword>
<reference evidence="3 4" key="1">
    <citation type="journal article" date="2016" name="Nat. Commun.">
        <title>Thousands of microbial genomes shed light on interconnected biogeochemical processes in an aquifer system.</title>
        <authorList>
            <person name="Anantharaman K."/>
            <person name="Brown C.T."/>
            <person name="Hug L.A."/>
            <person name="Sharon I."/>
            <person name="Castelle C.J."/>
            <person name="Probst A.J."/>
            <person name="Thomas B.C."/>
            <person name="Singh A."/>
            <person name="Wilkins M.J."/>
            <person name="Karaoz U."/>
            <person name="Brodie E.L."/>
            <person name="Williams K.H."/>
            <person name="Hubbard S.S."/>
            <person name="Banfield J.F."/>
        </authorList>
    </citation>
    <scope>NUCLEOTIDE SEQUENCE [LARGE SCALE GENOMIC DNA]</scope>
</reference>
<organism evidence="3 4">
    <name type="scientific">Candidatus Lambdaproteobacteria bacterium RIFOXYD2_FULL_56_26</name>
    <dbReference type="NCBI Taxonomy" id="1817773"/>
    <lineage>
        <taxon>Bacteria</taxon>
        <taxon>Pseudomonadati</taxon>
        <taxon>Pseudomonadota</taxon>
        <taxon>Candidatus Lambdaproteobacteria</taxon>
    </lineage>
</organism>
<dbReference type="PRINTS" id="PR00080">
    <property type="entry name" value="SDRFAMILY"/>
</dbReference>
<dbReference type="EMBL" id="MFNF01000001">
    <property type="protein sequence ID" value="OGH04982.1"/>
    <property type="molecule type" value="Genomic_DNA"/>
</dbReference>
<name>A0A1F6H3M8_9PROT</name>
<evidence type="ECO:0000313" key="4">
    <source>
        <dbReference type="Proteomes" id="UP000177583"/>
    </source>
</evidence>
<protein>
    <submittedName>
        <fullName evidence="3">Flagellin modification protein A</fullName>
    </submittedName>
</protein>